<dbReference type="InterPro" id="IPR036961">
    <property type="entry name" value="Kinesin_motor_dom_sf"/>
</dbReference>
<evidence type="ECO:0000256" key="5">
    <source>
        <dbReference type="ARBA" id="ARBA00023203"/>
    </source>
</evidence>
<keyword evidence="9" id="KW-1185">Reference proteome</keyword>
<keyword evidence="4" id="KW-0505">Motor protein</keyword>
<dbReference type="PANTHER" id="PTHR13140:SF745">
    <property type="entry name" value="UNCONVENTIONAL MYOSIN-VI"/>
    <property type="match status" value="1"/>
</dbReference>
<feature type="domain" description="Myosin motor" evidence="7">
    <location>
        <begin position="27"/>
        <end position="196"/>
    </location>
</feature>
<keyword evidence="1" id="KW-0547">Nucleotide-binding</keyword>
<evidence type="ECO:0000313" key="8">
    <source>
        <dbReference type="EMBL" id="MEQ2199830.1"/>
    </source>
</evidence>
<accession>A0ABV0QVF3</accession>
<comment type="caution">
    <text evidence="6">Lacks conserved residue(s) required for the propagation of feature annotation.</text>
</comment>
<comment type="caution">
    <text evidence="8">The sequence shown here is derived from an EMBL/GenBank/DDBJ whole genome shotgun (WGS) entry which is preliminary data.</text>
</comment>
<protein>
    <recommendedName>
        <fullName evidence="7">Myosin motor domain-containing protein</fullName>
    </recommendedName>
</protein>
<evidence type="ECO:0000256" key="2">
    <source>
        <dbReference type="ARBA" id="ARBA00022840"/>
    </source>
</evidence>
<evidence type="ECO:0000256" key="1">
    <source>
        <dbReference type="ARBA" id="ARBA00022741"/>
    </source>
</evidence>
<keyword evidence="5 6" id="KW-0009">Actin-binding</keyword>
<evidence type="ECO:0000259" key="7">
    <source>
        <dbReference type="PROSITE" id="PS51456"/>
    </source>
</evidence>
<dbReference type="PANTHER" id="PTHR13140">
    <property type="entry name" value="MYOSIN"/>
    <property type="match status" value="1"/>
</dbReference>
<evidence type="ECO:0000256" key="4">
    <source>
        <dbReference type="ARBA" id="ARBA00023175"/>
    </source>
</evidence>
<reference evidence="8 9" key="1">
    <citation type="submission" date="2021-06" db="EMBL/GenBank/DDBJ databases">
        <authorList>
            <person name="Palmer J.M."/>
        </authorList>
    </citation>
    <scope>NUCLEOTIDE SEQUENCE [LARGE SCALE GENOMIC DNA]</scope>
    <source>
        <strain evidence="8 9">XC_2019</strain>
        <tissue evidence="8">Muscle</tissue>
    </source>
</reference>
<gene>
    <name evidence="8" type="ORF">XENOCAPTIV_013462</name>
</gene>
<comment type="similarity">
    <text evidence="6">Belongs to the TRAFAC class myosin-kinesin ATPase superfamily. Myosin family.</text>
</comment>
<dbReference type="EMBL" id="JAHRIN010025488">
    <property type="protein sequence ID" value="MEQ2199830.1"/>
    <property type="molecule type" value="Genomic_DNA"/>
</dbReference>
<name>A0ABV0QVF3_9TELE</name>
<sequence>MVQCHAAPGLCPDGCALSSSCCFISQTYVANILIAVNPYYDIPKLYSAETIKQYQGRSLGTLPPHVYAIGYNSLISPLCVVGHNFRYLTTSYGTGQDIDERIVEEKSRICTQGSEERNYHIFYRLCAGAPEDIRQKFHLMSPDTFREEIRENCPAVAEAAHSVRFQLSGLCLHQPAPYVCPEHQGAAEVQILTEAA</sequence>
<dbReference type="PROSITE" id="PS51456">
    <property type="entry name" value="MYOSIN_MOTOR"/>
    <property type="match status" value="1"/>
</dbReference>
<keyword evidence="2" id="KW-0067">ATP-binding</keyword>
<dbReference type="InterPro" id="IPR001609">
    <property type="entry name" value="Myosin_head_motor_dom-like"/>
</dbReference>
<dbReference type="Proteomes" id="UP001434883">
    <property type="component" value="Unassembled WGS sequence"/>
</dbReference>
<dbReference type="Gene3D" id="3.40.850.10">
    <property type="entry name" value="Kinesin motor domain"/>
    <property type="match status" value="2"/>
</dbReference>
<proteinExistence type="inferred from homology"/>
<organism evidence="8 9">
    <name type="scientific">Xenoophorus captivus</name>
    <dbReference type="NCBI Taxonomy" id="1517983"/>
    <lineage>
        <taxon>Eukaryota</taxon>
        <taxon>Metazoa</taxon>
        <taxon>Chordata</taxon>
        <taxon>Craniata</taxon>
        <taxon>Vertebrata</taxon>
        <taxon>Euteleostomi</taxon>
        <taxon>Actinopterygii</taxon>
        <taxon>Neopterygii</taxon>
        <taxon>Teleostei</taxon>
        <taxon>Neoteleostei</taxon>
        <taxon>Acanthomorphata</taxon>
        <taxon>Ovalentaria</taxon>
        <taxon>Atherinomorphae</taxon>
        <taxon>Cyprinodontiformes</taxon>
        <taxon>Goodeidae</taxon>
        <taxon>Xenoophorus</taxon>
    </lineage>
</organism>
<keyword evidence="3 6" id="KW-0518">Myosin</keyword>
<dbReference type="InterPro" id="IPR027417">
    <property type="entry name" value="P-loop_NTPase"/>
</dbReference>
<dbReference type="SUPFAM" id="SSF52540">
    <property type="entry name" value="P-loop containing nucleoside triphosphate hydrolases"/>
    <property type="match status" value="1"/>
</dbReference>
<evidence type="ECO:0000313" key="9">
    <source>
        <dbReference type="Proteomes" id="UP001434883"/>
    </source>
</evidence>
<evidence type="ECO:0000256" key="3">
    <source>
        <dbReference type="ARBA" id="ARBA00023123"/>
    </source>
</evidence>
<evidence type="ECO:0000256" key="6">
    <source>
        <dbReference type="PROSITE-ProRule" id="PRU00782"/>
    </source>
</evidence>
<dbReference type="Pfam" id="PF00063">
    <property type="entry name" value="Myosin_head"/>
    <property type="match status" value="2"/>
</dbReference>